<dbReference type="eggNOG" id="COG0569">
    <property type="taxonomic scope" value="Bacteria"/>
</dbReference>
<keyword evidence="6" id="KW-0406">Ion transport</keyword>
<dbReference type="Gene3D" id="3.40.50.720">
    <property type="entry name" value="NAD(P)-binding Rossmann-like Domain"/>
    <property type="match status" value="2"/>
</dbReference>
<keyword evidence="5" id="KW-0520">NAD</keyword>
<dbReference type="InterPro" id="IPR006036">
    <property type="entry name" value="K_uptake_TrkA"/>
</dbReference>
<keyword evidence="4" id="KW-0630">Potassium</keyword>
<organism evidence="9 10">
    <name type="scientific">Treponema brennaborense (strain DSM 12168 / CIP 105900 / DD5/3)</name>
    <dbReference type="NCBI Taxonomy" id="906968"/>
    <lineage>
        <taxon>Bacteria</taxon>
        <taxon>Pseudomonadati</taxon>
        <taxon>Spirochaetota</taxon>
        <taxon>Spirochaetia</taxon>
        <taxon>Spirochaetales</taxon>
        <taxon>Treponemataceae</taxon>
        <taxon>Treponema</taxon>
    </lineage>
</organism>
<dbReference type="AlphaFoldDB" id="F4LMU4"/>
<dbReference type="InterPro" id="IPR050721">
    <property type="entry name" value="Trk_Ktr_HKT_K-transport"/>
</dbReference>
<dbReference type="OrthoDB" id="9775180at2"/>
<dbReference type="InterPro" id="IPR006037">
    <property type="entry name" value="RCK_C"/>
</dbReference>
<dbReference type="HOGENOM" id="CLU_046525_0_3_12"/>
<dbReference type="InterPro" id="IPR036291">
    <property type="entry name" value="NAD(P)-bd_dom_sf"/>
</dbReference>
<dbReference type="GO" id="GO:0015079">
    <property type="term" value="F:potassium ion transmembrane transporter activity"/>
    <property type="evidence" value="ECO:0007669"/>
    <property type="project" value="InterPro"/>
</dbReference>
<evidence type="ECO:0000259" key="8">
    <source>
        <dbReference type="PROSITE" id="PS51202"/>
    </source>
</evidence>
<accession>F4LMU4</accession>
<evidence type="ECO:0000256" key="4">
    <source>
        <dbReference type="ARBA" id="ARBA00022958"/>
    </source>
</evidence>
<sequence>MRIVIVGAGLTGTELAKRLIAEKNDVVLIDNDEELVRHVSNRLDCMVVQADGNSLETLEDAGISKADALVVLTESDEVNMITCSLVDAVYPNVIKIARVRNYEYYVKTRKTLTQHAATFSGEHRPLYGIDFMVYPDMEAANAIVQAVEHGAFTEVLTFDNSEYEILRITVEPGSRLDGRTVQELRTFIDKPFLLVYVEQAEHTALPDGSTVIRAEDSLGILTKREHMKAVLELCGSKITELKKIALVGAGHIGTIIADKLIAKSKTAWLPHVFRTKRKITQEFVIIDKDDMRTKAAAERYPNASVFKADITDEGFVAEEDLSSFDLIISATHNHELNMVVSAYMKSLGVEKTVSLVSSSGFAEIARNIGVDVAVPIKDTVVDTILGHLRGKRVTGVHTVSEGELEIIEYDLPETSHVIGKQLKDVSDSGSFLILLIKKYSTENFIIPAGNTFLEKGDRLVLITAMNETSRILERFGGNDE</sequence>
<gene>
    <name evidence="9" type="ordered locus">Trebr_2427</name>
</gene>
<name>F4LMU4_TREBD</name>
<dbReference type="PANTHER" id="PTHR43833">
    <property type="entry name" value="POTASSIUM CHANNEL PROTEIN 2-RELATED-RELATED"/>
    <property type="match status" value="1"/>
</dbReference>
<evidence type="ECO:0000256" key="3">
    <source>
        <dbReference type="ARBA" id="ARBA00022538"/>
    </source>
</evidence>
<dbReference type="PRINTS" id="PR00335">
    <property type="entry name" value="KUPTAKETRKA"/>
</dbReference>
<keyword evidence="3" id="KW-0633">Potassium transport</keyword>
<dbReference type="Pfam" id="PF02254">
    <property type="entry name" value="TrkA_N"/>
    <property type="match status" value="2"/>
</dbReference>
<feature type="domain" description="RCK C-terminal" evidence="8">
    <location>
        <begin position="394"/>
        <end position="478"/>
    </location>
</feature>
<keyword evidence="2" id="KW-0813">Transport</keyword>
<dbReference type="RefSeq" id="WP_013759535.1">
    <property type="nucleotide sequence ID" value="NC_015500.1"/>
</dbReference>
<dbReference type="InterPro" id="IPR003148">
    <property type="entry name" value="RCK_N"/>
</dbReference>
<evidence type="ECO:0000259" key="7">
    <source>
        <dbReference type="PROSITE" id="PS51201"/>
    </source>
</evidence>
<reference evidence="10" key="1">
    <citation type="submission" date="2011-04" db="EMBL/GenBank/DDBJ databases">
        <title>The complete genome of Treponema brennaborense DSM 12168.</title>
        <authorList>
            <person name="Lucas S."/>
            <person name="Han J."/>
            <person name="Lapidus A."/>
            <person name="Bruce D."/>
            <person name="Goodwin L."/>
            <person name="Pitluck S."/>
            <person name="Peters L."/>
            <person name="Kyrpides N."/>
            <person name="Mavromatis K."/>
            <person name="Ivanova N."/>
            <person name="Mikhailova N."/>
            <person name="Pagani I."/>
            <person name="Teshima H."/>
            <person name="Detter J.C."/>
            <person name="Tapia R."/>
            <person name="Han C."/>
            <person name="Land M."/>
            <person name="Hauser L."/>
            <person name="Markowitz V."/>
            <person name="Cheng J.-F."/>
            <person name="Hugenholtz P."/>
            <person name="Woyke T."/>
            <person name="Wu D."/>
            <person name="Gronow S."/>
            <person name="Wellnitz S."/>
            <person name="Brambilla E."/>
            <person name="Klenk H.-P."/>
            <person name="Eisen J.A."/>
        </authorList>
    </citation>
    <scope>NUCLEOTIDE SEQUENCE [LARGE SCALE GENOMIC DNA]</scope>
    <source>
        <strain evidence="10">DSM 12168 / CIP 105900 / DD5/3</strain>
    </source>
</reference>
<dbReference type="InterPro" id="IPR036721">
    <property type="entry name" value="RCK_C_sf"/>
</dbReference>
<dbReference type="PANTHER" id="PTHR43833:SF5">
    <property type="entry name" value="TRK SYSTEM POTASSIUM UPTAKE PROTEIN TRKA"/>
    <property type="match status" value="1"/>
</dbReference>
<proteinExistence type="predicted"/>
<dbReference type="SUPFAM" id="SSF116726">
    <property type="entry name" value="TrkA C-terminal domain-like"/>
    <property type="match status" value="2"/>
</dbReference>
<dbReference type="NCBIfam" id="NF007042">
    <property type="entry name" value="PRK09496.3-5"/>
    <property type="match status" value="1"/>
</dbReference>
<evidence type="ECO:0000256" key="2">
    <source>
        <dbReference type="ARBA" id="ARBA00022448"/>
    </source>
</evidence>
<feature type="domain" description="RCK C-terminal" evidence="8">
    <location>
        <begin position="153"/>
        <end position="236"/>
    </location>
</feature>
<dbReference type="EMBL" id="CP002696">
    <property type="protein sequence ID" value="AEE17834.1"/>
    <property type="molecule type" value="Genomic_DNA"/>
</dbReference>
<evidence type="ECO:0000313" key="10">
    <source>
        <dbReference type="Proteomes" id="UP000006546"/>
    </source>
</evidence>
<dbReference type="GO" id="GO:0005886">
    <property type="term" value="C:plasma membrane"/>
    <property type="evidence" value="ECO:0007669"/>
    <property type="project" value="InterPro"/>
</dbReference>
<dbReference type="KEGG" id="tbe:Trebr_2427"/>
<evidence type="ECO:0000256" key="5">
    <source>
        <dbReference type="ARBA" id="ARBA00023027"/>
    </source>
</evidence>
<evidence type="ECO:0000256" key="1">
    <source>
        <dbReference type="ARBA" id="ARBA00017378"/>
    </source>
</evidence>
<dbReference type="STRING" id="906968.Trebr_2427"/>
<dbReference type="Gene3D" id="3.30.70.1450">
    <property type="entry name" value="Regulator of K+ conductance, C-terminal domain"/>
    <property type="match status" value="2"/>
</dbReference>
<feature type="domain" description="RCK N-terminal" evidence="7">
    <location>
        <begin position="241"/>
        <end position="374"/>
    </location>
</feature>
<evidence type="ECO:0000256" key="6">
    <source>
        <dbReference type="ARBA" id="ARBA00023065"/>
    </source>
</evidence>
<feature type="domain" description="RCK N-terminal" evidence="7">
    <location>
        <begin position="1"/>
        <end position="121"/>
    </location>
</feature>
<evidence type="ECO:0000313" key="9">
    <source>
        <dbReference type="EMBL" id="AEE17834.1"/>
    </source>
</evidence>
<keyword evidence="10" id="KW-1185">Reference proteome</keyword>
<dbReference type="PROSITE" id="PS51201">
    <property type="entry name" value="RCK_N"/>
    <property type="match status" value="2"/>
</dbReference>
<protein>
    <recommendedName>
        <fullName evidence="1">Trk system potassium uptake protein TrkA</fullName>
    </recommendedName>
</protein>
<dbReference type="Proteomes" id="UP000006546">
    <property type="component" value="Chromosome"/>
</dbReference>
<dbReference type="Pfam" id="PF02080">
    <property type="entry name" value="TrkA_C"/>
    <property type="match status" value="2"/>
</dbReference>
<dbReference type="PROSITE" id="PS51202">
    <property type="entry name" value="RCK_C"/>
    <property type="match status" value="2"/>
</dbReference>
<dbReference type="SUPFAM" id="SSF51735">
    <property type="entry name" value="NAD(P)-binding Rossmann-fold domains"/>
    <property type="match status" value="2"/>
</dbReference>